<gene>
    <name evidence="1" type="ORF">DPEC_G00295400</name>
</gene>
<name>A0ACC2FIH7_DALPE</name>
<accession>A0ACC2FIH7</accession>
<dbReference type="Proteomes" id="UP001157502">
    <property type="component" value="Chromosome 27"/>
</dbReference>
<organism evidence="1 2">
    <name type="scientific">Dallia pectoralis</name>
    <name type="common">Alaska blackfish</name>
    <dbReference type="NCBI Taxonomy" id="75939"/>
    <lineage>
        <taxon>Eukaryota</taxon>
        <taxon>Metazoa</taxon>
        <taxon>Chordata</taxon>
        <taxon>Craniata</taxon>
        <taxon>Vertebrata</taxon>
        <taxon>Euteleostomi</taxon>
        <taxon>Actinopterygii</taxon>
        <taxon>Neopterygii</taxon>
        <taxon>Teleostei</taxon>
        <taxon>Protacanthopterygii</taxon>
        <taxon>Esociformes</taxon>
        <taxon>Umbridae</taxon>
        <taxon>Dallia</taxon>
    </lineage>
</organism>
<keyword evidence="2" id="KW-1185">Reference proteome</keyword>
<sequence>MGKDVPEFVAACAACARARRHGKKGATVSLSSGFHPQSNGQTEQANQDLETALRCMVADNPTTWSKSLMCVEYAHNSLPSSATGLSPFESSLGYQQPLFPDQEPKVGVPSAQAFVRRCRRSWNKACASLMTFAKDLGTLPEKGQANRRRTPAPRYRAGQMVECSTPGQGFPVPGELGGLWA</sequence>
<reference evidence="1" key="1">
    <citation type="submission" date="2021-05" db="EMBL/GenBank/DDBJ databases">
        <authorList>
            <person name="Pan Q."/>
            <person name="Jouanno E."/>
            <person name="Zahm M."/>
            <person name="Klopp C."/>
            <person name="Cabau C."/>
            <person name="Louis A."/>
            <person name="Berthelot C."/>
            <person name="Parey E."/>
            <person name="Roest Crollius H."/>
            <person name="Montfort J."/>
            <person name="Robinson-Rechavi M."/>
            <person name="Bouchez O."/>
            <person name="Lampietro C."/>
            <person name="Lopez Roques C."/>
            <person name="Donnadieu C."/>
            <person name="Postlethwait J."/>
            <person name="Bobe J."/>
            <person name="Dillon D."/>
            <person name="Chandos A."/>
            <person name="von Hippel F."/>
            <person name="Guiguen Y."/>
        </authorList>
    </citation>
    <scope>NUCLEOTIDE SEQUENCE</scope>
    <source>
        <strain evidence="1">YG-Jan2019</strain>
    </source>
</reference>
<protein>
    <submittedName>
        <fullName evidence="1">Uncharacterized protein</fullName>
    </submittedName>
</protein>
<proteinExistence type="predicted"/>
<evidence type="ECO:0000313" key="1">
    <source>
        <dbReference type="EMBL" id="KAJ7991253.1"/>
    </source>
</evidence>
<evidence type="ECO:0000313" key="2">
    <source>
        <dbReference type="Proteomes" id="UP001157502"/>
    </source>
</evidence>
<dbReference type="EMBL" id="CM055754">
    <property type="protein sequence ID" value="KAJ7991253.1"/>
    <property type="molecule type" value="Genomic_DNA"/>
</dbReference>
<comment type="caution">
    <text evidence="1">The sequence shown here is derived from an EMBL/GenBank/DDBJ whole genome shotgun (WGS) entry which is preliminary data.</text>
</comment>